<reference evidence="2" key="2">
    <citation type="submission" date="2016-02" db="EMBL/GenBank/DDBJ databases">
        <title>Genome sequencing of Aspergillus luchuensis NBRC 4314.</title>
        <authorList>
            <person name="Yamada O."/>
        </authorList>
    </citation>
    <scope>NUCLEOTIDE SEQUENCE [LARGE SCALE GENOMIC DNA]</scope>
    <source>
        <strain evidence="2">RIB 2604</strain>
    </source>
</reference>
<protein>
    <submittedName>
        <fullName evidence="1">C4-dicarboxylate/malic acid transporter</fullName>
    </submittedName>
</protein>
<gene>
    <name evidence="1" type="ORF">RIB2604_01704930</name>
</gene>
<dbReference type="AlphaFoldDB" id="A0A146FBS6"/>
<evidence type="ECO:0000313" key="2">
    <source>
        <dbReference type="Proteomes" id="UP000075230"/>
    </source>
</evidence>
<dbReference type="EMBL" id="BCWF01000017">
    <property type="protein sequence ID" value="GAT23355.1"/>
    <property type="molecule type" value="Genomic_DNA"/>
</dbReference>
<reference evidence="1 2" key="1">
    <citation type="journal article" date="2016" name="DNA Res.">
        <title>Genome sequence of Aspergillus luchuensis NBRC 4314.</title>
        <authorList>
            <person name="Yamada O."/>
            <person name="Machida M."/>
            <person name="Hosoyama A."/>
            <person name="Goto M."/>
            <person name="Takahashi T."/>
            <person name="Futagami T."/>
            <person name="Yamagata Y."/>
            <person name="Takeuchi M."/>
            <person name="Kobayashi T."/>
            <person name="Koike H."/>
            <person name="Abe K."/>
            <person name="Asai K."/>
            <person name="Arita M."/>
            <person name="Fujita N."/>
            <person name="Fukuda K."/>
            <person name="Higa K."/>
            <person name="Horikawa H."/>
            <person name="Ishikawa T."/>
            <person name="Jinno K."/>
            <person name="Kato Y."/>
            <person name="Kirimura K."/>
            <person name="Mizutani O."/>
            <person name="Nakasone K."/>
            <person name="Sano M."/>
            <person name="Shiraishi Y."/>
            <person name="Tsukahara M."/>
            <person name="Gomi K."/>
        </authorList>
    </citation>
    <scope>NUCLEOTIDE SEQUENCE [LARGE SCALE GENOMIC DNA]</scope>
    <source>
        <strain evidence="1 2">RIB 2604</strain>
    </source>
</reference>
<evidence type="ECO:0000313" key="1">
    <source>
        <dbReference type="EMBL" id="GAT23355.1"/>
    </source>
</evidence>
<sequence length="60" mass="6452">MVVLSFAKAVPRLSFKRVKFIGLDGALGCRGVVQVGHAVWVIVDIIGSQKSVNSMALRPE</sequence>
<dbReference type="Proteomes" id="UP000075230">
    <property type="component" value="Unassembled WGS sequence"/>
</dbReference>
<comment type="caution">
    <text evidence="1">The sequence shown here is derived from an EMBL/GenBank/DDBJ whole genome shotgun (WGS) entry which is preliminary data.</text>
</comment>
<organism evidence="1 2">
    <name type="scientific">Aspergillus kawachii</name>
    <name type="common">White koji mold</name>
    <name type="synonym">Aspergillus awamori var. kawachi</name>
    <dbReference type="NCBI Taxonomy" id="1069201"/>
    <lineage>
        <taxon>Eukaryota</taxon>
        <taxon>Fungi</taxon>
        <taxon>Dikarya</taxon>
        <taxon>Ascomycota</taxon>
        <taxon>Pezizomycotina</taxon>
        <taxon>Eurotiomycetes</taxon>
        <taxon>Eurotiomycetidae</taxon>
        <taxon>Eurotiales</taxon>
        <taxon>Aspergillaceae</taxon>
        <taxon>Aspergillus</taxon>
        <taxon>Aspergillus subgen. Circumdati</taxon>
    </lineage>
</organism>
<proteinExistence type="predicted"/>
<name>A0A146FBS6_ASPKA</name>
<accession>A0A146FBS6</accession>